<comment type="caution">
    <text evidence="2">The sequence shown here is derived from an EMBL/GenBank/DDBJ whole genome shotgun (WGS) entry which is preliminary data.</text>
</comment>
<evidence type="ECO:0000256" key="1">
    <source>
        <dbReference type="SAM" id="SignalP"/>
    </source>
</evidence>
<evidence type="ECO:0000313" key="3">
    <source>
        <dbReference type="Proteomes" id="UP000681722"/>
    </source>
</evidence>
<dbReference type="Proteomes" id="UP000681722">
    <property type="component" value="Unassembled WGS sequence"/>
</dbReference>
<organism evidence="2 3">
    <name type="scientific">Didymodactylos carnosus</name>
    <dbReference type="NCBI Taxonomy" id="1234261"/>
    <lineage>
        <taxon>Eukaryota</taxon>
        <taxon>Metazoa</taxon>
        <taxon>Spiralia</taxon>
        <taxon>Gnathifera</taxon>
        <taxon>Rotifera</taxon>
        <taxon>Eurotatoria</taxon>
        <taxon>Bdelloidea</taxon>
        <taxon>Philodinida</taxon>
        <taxon>Philodinidae</taxon>
        <taxon>Didymodactylos</taxon>
    </lineage>
</organism>
<feature type="non-terminal residue" evidence="2">
    <location>
        <position position="1"/>
    </location>
</feature>
<proteinExistence type="predicted"/>
<feature type="non-terminal residue" evidence="2">
    <location>
        <position position="66"/>
    </location>
</feature>
<keyword evidence="1" id="KW-0732">Signal</keyword>
<feature type="chain" id="PRO_5035741957" evidence="1">
    <location>
        <begin position="20"/>
        <end position="66"/>
    </location>
</feature>
<evidence type="ECO:0000313" key="2">
    <source>
        <dbReference type="EMBL" id="CAF4662424.1"/>
    </source>
</evidence>
<dbReference type="AlphaFoldDB" id="A0A8S2ZU46"/>
<accession>A0A8S2ZU46</accession>
<gene>
    <name evidence="2" type="ORF">SRO942_LOCUS50676</name>
</gene>
<dbReference type="EMBL" id="CAJOBC010146701">
    <property type="protein sequence ID" value="CAF4662424.1"/>
    <property type="molecule type" value="Genomic_DNA"/>
</dbReference>
<name>A0A8S2ZU46_9BILA</name>
<feature type="signal peptide" evidence="1">
    <location>
        <begin position="1"/>
        <end position="19"/>
    </location>
</feature>
<reference evidence="2" key="1">
    <citation type="submission" date="2021-02" db="EMBL/GenBank/DDBJ databases">
        <authorList>
            <person name="Nowell W R."/>
        </authorList>
    </citation>
    <scope>NUCLEOTIDE SEQUENCE</scope>
</reference>
<protein>
    <submittedName>
        <fullName evidence="2">Uncharacterized protein</fullName>
    </submittedName>
</protein>
<sequence>KMNAALAIIFVACFGACMADQRLAILDQAISQAQQFAQSILGLIQQQILALAQQASQQLQNLAGSL</sequence>